<dbReference type="STRING" id="31246.A0A183P1Q6"/>
<dbReference type="GO" id="GO:0005261">
    <property type="term" value="F:monoatomic cation channel activity"/>
    <property type="evidence" value="ECO:0007669"/>
    <property type="project" value="TreeGrafter"/>
</dbReference>
<dbReference type="Pfam" id="PF00801">
    <property type="entry name" value="PKD"/>
    <property type="match status" value="1"/>
</dbReference>
<keyword evidence="7" id="KW-1185">Reference proteome</keyword>
<evidence type="ECO:0000313" key="7">
    <source>
        <dbReference type="Proteomes" id="UP000269396"/>
    </source>
</evidence>
<keyword evidence="2" id="KW-0812">Transmembrane</keyword>
<dbReference type="SUPFAM" id="SSF49299">
    <property type="entry name" value="PKD domain"/>
    <property type="match status" value="3"/>
</dbReference>
<evidence type="ECO:0000313" key="6">
    <source>
        <dbReference type="EMBL" id="VDP43934.1"/>
    </source>
</evidence>
<gene>
    <name evidence="6" type="ORF">SMTD_LOCUS8292</name>
</gene>
<protein>
    <submittedName>
        <fullName evidence="6">Uncharacterized protein</fullName>
    </submittedName>
</protein>
<evidence type="ECO:0000256" key="5">
    <source>
        <dbReference type="ARBA" id="ARBA00023136"/>
    </source>
</evidence>
<dbReference type="InterPro" id="IPR000601">
    <property type="entry name" value="PKD_dom"/>
</dbReference>
<dbReference type="EMBL" id="UZAL01028825">
    <property type="protein sequence ID" value="VDP43934.1"/>
    <property type="molecule type" value="Genomic_DNA"/>
</dbReference>
<evidence type="ECO:0000256" key="1">
    <source>
        <dbReference type="ARBA" id="ARBA00004141"/>
    </source>
</evidence>
<dbReference type="GO" id="GO:0005886">
    <property type="term" value="C:plasma membrane"/>
    <property type="evidence" value="ECO:0007669"/>
    <property type="project" value="TreeGrafter"/>
</dbReference>
<name>A0A183P1Q6_9TREM</name>
<reference evidence="6 7" key="1">
    <citation type="submission" date="2018-11" db="EMBL/GenBank/DDBJ databases">
        <authorList>
            <consortium name="Pathogen Informatics"/>
        </authorList>
    </citation>
    <scope>NUCLEOTIDE SEQUENCE [LARGE SCALE GENOMIC DNA]</scope>
    <source>
        <strain>Denwood</strain>
        <strain evidence="7">Zambia</strain>
    </source>
</reference>
<dbReference type="PANTHER" id="PTHR46730">
    <property type="entry name" value="POLYCYSTIN-1"/>
    <property type="match status" value="1"/>
</dbReference>
<dbReference type="GO" id="GO:0006816">
    <property type="term" value="P:calcium ion transport"/>
    <property type="evidence" value="ECO:0007669"/>
    <property type="project" value="TreeGrafter"/>
</dbReference>
<comment type="subcellular location">
    <subcellularLocation>
        <location evidence="1">Membrane</location>
        <topology evidence="1">Multi-pass membrane protein</topology>
    </subcellularLocation>
</comment>
<sequence length="1336" mass="147021">MLNKPITTTDLTVKQVGDTISINFVIPTEFKVLPAVKVYEFDYGDSLQTTENISDITIPLVIRYNAPGPVWPTLRARNQDGTTVSVFNYIVNVRRCNLIMQTGSASLALMIYELITPADITFNCPLLVMSGSVFTCQLKCNKGSHIQGTVSFANDWQDTISLPEPNYDWIGLPPKRMKDTMINYNTNKLIITGSQARYDGTISTIQIHALLLTDVTFYLLRVQCTGGMYNFETNSCSSTNNRSVTCTADQVFSGLVRDCVNISSSYCGNLRQLKLDKPIIVENYDYQVIGIYTVKLTVLGWQSIKLPSVWTIQSGDRIGFTSILAGSIGCAPSSSYEADDLETLTTFSGINGSINVTYVWDFGDGTVQKTTSVKMVQKTYSTAGNYNLTVNISNSIQYKIIVQNVSVIDKFEFDEIQGNQFTELNALTTLKLNLSGNRFICSWYLNGVLSKNDSMTQFDYTHIQSGVVVWNVTCRTPVETISRKLEQFVMERFTGLSLVTKSLQVAKPAQIVFTFITGNNLTSQLTFFNQILNTRIDYVQKTITSELVSESQIASVNYSLWTTNPISSNLTTGQILFDVPVLGMNIQVEPNYAGPSQNMIFRVSFQEGTSIILTVNYGDGEVIQQSAMQLQTWPKDYQLTKKYLNAGEYTVTFSASSGGNTENRTVTVYVVDKIGVYAAQAITESVAVYDPATLKITRQSGNPAVLTKISLDWGDNSQFTLDDFREGAVYSHIYKSEGDFGVTALLTNPVDQKVFVTTLKVRARIEDFGCQVAPNPVETGKLLVISVVYKSAQDVIINALLNNRTDSKQINVPAPKLTEINYNYPVAGLYYEEIQAQNLVSNQSCSLIVDVRNKIVNMNIEYGGHAVYPPGSVTFTLTYTGIAANFPTLAKYKVVWGDGSALSEGMLTLANQPQKISHVLADLNYFQASVTLDNVISTMTKNTQVAAFGLFQQIDLIITVASTGDPGYGADGNFYPLGVQLKFQVLANGKPNNVANITYSIINKTNNLILDSGTVWNNYFFYTFTKFGEYNIVVLASNPVSAKSTSKEISIRTSIRGLKAYLVGNGMLEPNQQGIIRISFEAYPNDACLCVEKSDGVGPVYYPKLTDPTSFCSLCPSYLRLQDAPVNLTFSLSVQYGSSGPQYVSIQAISASEIVDTKLYIPVTFSTCPPPKISMSNASSQSTTYPIKAITSEIINIEAILTVPDCLLSVPNEKLWTLYSIDLDTTQTLGPISLSQELSSKTLRLGLPANFLSPGPYKATCSAYFTPPQGVPYIVSESAYIIVVPPPLLVQFDVGNPISKTIDLSINEICLKPEVYSLDPAMNNVNVPQVCHIFSL</sequence>
<evidence type="ECO:0000256" key="2">
    <source>
        <dbReference type="ARBA" id="ARBA00022692"/>
    </source>
</evidence>
<organism evidence="6 7">
    <name type="scientific">Schistosoma mattheei</name>
    <dbReference type="NCBI Taxonomy" id="31246"/>
    <lineage>
        <taxon>Eukaryota</taxon>
        <taxon>Metazoa</taxon>
        <taxon>Spiralia</taxon>
        <taxon>Lophotrochozoa</taxon>
        <taxon>Platyhelminthes</taxon>
        <taxon>Trematoda</taxon>
        <taxon>Digenea</taxon>
        <taxon>Strigeidida</taxon>
        <taxon>Schistosomatoidea</taxon>
        <taxon>Schistosomatidae</taxon>
        <taxon>Schistosoma</taxon>
    </lineage>
</organism>
<dbReference type="InterPro" id="IPR013783">
    <property type="entry name" value="Ig-like_fold"/>
</dbReference>
<dbReference type="InterPro" id="IPR035986">
    <property type="entry name" value="PKD_dom_sf"/>
</dbReference>
<dbReference type="Gene3D" id="2.60.40.10">
    <property type="entry name" value="Immunoglobulins"/>
    <property type="match status" value="2"/>
</dbReference>
<proteinExistence type="predicted"/>
<dbReference type="SMART" id="SM00089">
    <property type="entry name" value="PKD"/>
    <property type="match status" value="2"/>
</dbReference>
<dbReference type="InterPro" id="IPR022409">
    <property type="entry name" value="PKD/Chitinase_dom"/>
</dbReference>
<dbReference type="PROSITE" id="PS50093">
    <property type="entry name" value="PKD"/>
    <property type="match status" value="1"/>
</dbReference>
<keyword evidence="4" id="KW-1133">Transmembrane helix</keyword>
<evidence type="ECO:0000256" key="4">
    <source>
        <dbReference type="ARBA" id="ARBA00022989"/>
    </source>
</evidence>
<evidence type="ECO:0000256" key="3">
    <source>
        <dbReference type="ARBA" id="ARBA00022737"/>
    </source>
</evidence>
<dbReference type="PANTHER" id="PTHR46730:SF4">
    <property type="entry name" value="POLYCYSTIC KIDNEY DISEASE PROTEIN 1-LIKE 1"/>
    <property type="match status" value="1"/>
</dbReference>
<dbReference type="CDD" id="cd00146">
    <property type="entry name" value="PKD"/>
    <property type="match status" value="1"/>
</dbReference>
<keyword evidence="3" id="KW-0677">Repeat</keyword>
<accession>A0A183P1Q6</accession>
<keyword evidence="5" id="KW-0472">Membrane</keyword>
<dbReference type="Proteomes" id="UP000269396">
    <property type="component" value="Unassembled WGS sequence"/>
</dbReference>